<comment type="caution">
    <text evidence="1">The sequence shown here is derived from an EMBL/GenBank/DDBJ whole genome shotgun (WGS) entry which is preliminary data.</text>
</comment>
<organism evidence="1 2">
    <name type="scientific">Meloidogyne enterolobii</name>
    <name type="common">Root-knot nematode worm</name>
    <name type="synonym">Meloidogyne mayaguensis</name>
    <dbReference type="NCBI Taxonomy" id="390850"/>
    <lineage>
        <taxon>Eukaryota</taxon>
        <taxon>Metazoa</taxon>
        <taxon>Ecdysozoa</taxon>
        <taxon>Nematoda</taxon>
        <taxon>Chromadorea</taxon>
        <taxon>Rhabditida</taxon>
        <taxon>Tylenchina</taxon>
        <taxon>Tylenchomorpha</taxon>
        <taxon>Tylenchoidea</taxon>
        <taxon>Meloidogynidae</taxon>
        <taxon>Meloidogyninae</taxon>
        <taxon>Meloidogyne</taxon>
    </lineage>
</organism>
<name>A0ACB0YG58_MELEN</name>
<protein>
    <submittedName>
        <fullName evidence="1">Uncharacterized protein</fullName>
    </submittedName>
</protein>
<gene>
    <name evidence="1" type="ORF">MENTE1834_LOCUS11791</name>
</gene>
<dbReference type="EMBL" id="CAVMJV010000012">
    <property type="protein sequence ID" value="CAK5045594.1"/>
    <property type="molecule type" value="Genomic_DNA"/>
</dbReference>
<sequence length="145" mass="17451">MFSLPNEVRLDILKCLNFNQLFSQRQTNFYFCNLINKYEEQLAKKKFNRLWNAALAKSIQLYLEHSIEERPILIRLETIEEDEKNLLLVLPAFPKNIKDLVTLRCWFEHLFGCAFEYPYVGYRFNPELIRLLFDDDETIPHQFLA</sequence>
<accession>A0ACB0YG58</accession>
<dbReference type="Proteomes" id="UP001497535">
    <property type="component" value="Unassembled WGS sequence"/>
</dbReference>
<proteinExistence type="predicted"/>
<evidence type="ECO:0000313" key="1">
    <source>
        <dbReference type="EMBL" id="CAK5045594.1"/>
    </source>
</evidence>
<reference evidence="1" key="1">
    <citation type="submission" date="2023-11" db="EMBL/GenBank/DDBJ databases">
        <authorList>
            <person name="Poullet M."/>
        </authorList>
    </citation>
    <scope>NUCLEOTIDE SEQUENCE</scope>
    <source>
        <strain evidence="1">E1834</strain>
    </source>
</reference>
<evidence type="ECO:0000313" key="2">
    <source>
        <dbReference type="Proteomes" id="UP001497535"/>
    </source>
</evidence>
<keyword evidence="2" id="KW-1185">Reference proteome</keyword>